<name>A0A9X1Y9Q8_9PROT</name>
<accession>A0A9X1Y9Q8</accession>
<proteinExistence type="inferred from homology"/>
<comment type="similarity">
    <text evidence="1">Belongs to the UPF0065 (bug) family.</text>
</comment>
<evidence type="ECO:0000313" key="4">
    <source>
        <dbReference type="Proteomes" id="UP001139516"/>
    </source>
</evidence>
<dbReference type="Proteomes" id="UP001139516">
    <property type="component" value="Unassembled WGS sequence"/>
</dbReference>
<dbReference type="InterPro" id="IPR042100">
    <property type="entry name" value="Bug_dom1"/>
</dbReference>
<organism evidence="3 4">
    <name type="scientific">Roseomonas acroporae</name>
    <dbReference type="NCBI Taxonomy" id="2937791"/>
    <lineage>
        <taxon>Bacteria</taxon>
        <taxon>Pseudomonadati</taxon>
        <taxon>Pseudomonadota</taxon>
        <taxon>Alphaproteobacteria</taxon>
        <taxon>Acetobacterales</taxon>
        <taxon>Roseomonadaceae</taxon>
        <taxon>Roseomonas</taxon>
    </lineage>
</organism>
<dbReference type="Gene3D" id="3.40.190.10">
    <property type="entry name" value="Periplasmic binding protein-like II"/>
    <property type="match status" value="1"/>
</dbReference>
<evidence type="ECO:0000313" key="3">
    <source>
        <dbReference type="EMBL" id="MCK8785695.1"/>
    </source>
</evidence>
<feature type="signal peptide" evidence="2">
    <location>
        <begin position="1"/>
        <end position="31"/>
    </location>
</feature>
<dbReference type="EMBL" id="JALPRX010000064">
    <property type="protein sequence ID" value="MCK8785695.1"/>
    <property type="molecule type" value="Genomic_DNA"/>
</dbReference>
<dbReference type="PANTHER" id="PTHR42928:SF5">
    <property type="entry name" value="BLR1237 PROTEIN"/>
    <property type="match status" value="1"/>
</dbReference>
<dbReference type="CDD" id="cd07012">
    <property type="entry name" value="PBP2_Bug_TTT"/>
    <property type="match status" value="1"/>
</dbReference>
<keyword evidence="4" id="KW-1185">Reference proteome</keyword>
<dbReference type="PIRSF" id="PIRSF017082">
    <property type="entry name" value="YflP"/>
    <property type="match status" value="1"/>
</dbReference>
<dbReference type="PANTHER" id="PTHR42928">
    <property type="entry name" value="TRICARBOXYLATE-BINDING PROTEIN"/>
    <property type="match status" value="1"/>
</dbReference>
<feature type="chain" id="PRO_5040870334" evidence="2">
    <location>
        <begin position="32"/>
        <end position="335"/>
    </location>
</feature>
<sequence length="335" mass="34851">MPCPLARRSLFRAALLPALLAPALHVRPAGAQASGAQAFPQRPVRIVVPFPPGGATDSSARVVADFLSARYGKPFVVENRAGASGNIGAEYVARAAPDGHTWLIGSPANLAIGRLLNPQLAFDPMTDLTPLSLVFTTDHVLTVRADFPARSVAAFIEEARRRPRPLVHGSSGIGSSLHLIGEMFRLRTGLAMIHAPYRGSAPAVNDLLAGTIDCMFDQLPASVGHLRGGSLRALATTGPAPNAQLPGVPTLGETIPGFAARSWNAMAVPAGTPAPLVAQLAADLQAALADPGVLARLAPLGADYRASTPDEMRALMHAEVDLWGPVIRDAGISLS</sequence>
<dbReference type="SUPFAM" id="SSF53850">
    <property type="entry name" value="Periplasmic binding protein-like II"/>
    <property type="match status" value="1"/>
</dbReference>
<dbReference type="Gene3D" id="3.40.190.150">
    <property type="entry name" value="Bordetella uptake gene, domain 1"/>
    <property type="match status" value="1"/>
</dbReference>
<evidence type="ECO:0000256" key="1">
    <source>
        <dbReference type="ARBA" id="ARBA00006987"/>
    </source>
</evidence>
<keyword evidence="2" id="KW-0732">Signal</keyword>
<gene>
    <name evidence="3" type="ORF">M0638_15015</name>
</gene>
<evidence type="ECO:0000256" key="2">
    <source>
        <dbReference type="SAM" id="SignalP"/>
    </source>
</evidence>
<dbReference type="Pfam" id="PF03401">
    <property type="entry name" value="TctC"/>
    <property type="match status" value="1"/>
</dbReference>
<protein>
    <submittedName>
        <fullName evidence="3">Tripartite tricarboxylate transporter substrate binding protein</fullName>
    </submittedName>
</protein>
<dbReference type="AlphaFoldDB" id="A0A9X1Y9Q8"/>
<comment type="caution">
    <text evidence="3">The sequence shown here is derived from an EMBL/GenBank/DDBJ whole genome shotgun (WGS) entry which is preliminary data.</text>
</comment>
<dbReference type="InterPro" id="IPR005064">
    <property type="entry name" value="BUG"/>
</dbReference>
<reference evidence="3" key="1">
    <citation type="submission" date="2022-04" db="EMBL/GenBank/DDBJ databases">
        <title>Roseomonas acroporae sp. nov., isolated from coral Acropora digitifera.</title>
        <authorList>
            <person name="Sun H."/>
        </authorList>
    </citation>
    <scope>NUCLEOTIDE SEQUENCE</scope>
    <source>
        <strain evidence="3">NAR14</strain>
    </source>
</reference>